<protein>
    <submittedName>
        <fullName evidence="10">Unannotated protein</fullName>
    </submittedName>
</protein>
<dbReference type="InterPro" id="IPR036250">
    <property type="entry name" value="AcylCo_DH-like_C"/>
</dbReference>
<dbReference type="Gene3D" id="2.40.110.10">
    <property type="entry name" value="Butyryl-CoA Dehydrogenase, subunit A, domain 2"/>
    <property type="match status" value="1"/>
</dbReference>
<evidence type="ECO:0000259" key="6">
    <source>
        <dbReference type="Pfam" id="PF00441"/>
    </source>
</evidence>
<evidence type="ECO:0000256" key="1">
    <source>
        <dbReference type="ARBA" id="ARBA00001974"/>
    </source>
</evidence>
<dbReference type="FunFam" id="2.40.110.10:FF:000002">
    <property type="entry name" value="Acyl-CoA dehydrogenase fadE12"/>
    <property type="match status" value="1"/>
</dbReference>
<dbReference type="EMBL" id="CAFBIY010000024">
    <property type="protein sequence ID" value="CAB4848177.1"/>
    <property type="molecule type" value="Genomic_DNA"/>
</dbReference>
<evidence type="ECO:0000313" key="13">
    <source>
        <dbReference type="EMBL" id="CAB4937266.1"/>
    </source>
</evidence>
<dbReference type="InterPro" id="IPR009100">
    <property type="entry name" value="AcylCoA_DH/oxidase_NM_dom_sf"/>
</dbReference>
<evidence type="ECO:0000313" key="11">
    <source>
        <dbReference type="EMBL" id="CAB4831281.1"/>
    </source>
</evidence>
<dbReference type="EMBL" id="CAESGF010000008">
    <property type="protein sequence ID" value="CAB4363875.1"/>
    <property type="molecule type" value="Genomic_DNA"/>
</dbReference>
<evidence type="ECO:0000313" key="10">
    <source>
        <dbReference type="EMBL" id="CAB4700780.1"/>
    </source>
</evidence>
<dbReference type="InterPro" id="IPR046373">
    <property type="entry name" value="Acyl-CoA_Oxase/DH_mid-dom_sf"/>
</dbReference>
<dbReference type="EMBL" id="CAFBMT010000010">
    <property type="protein sequence ID" value="CAB4937266.1"/>
    <property type="molecule type" value="Genomic_DNA"/>
</dbReference>
<dbReference type="InterPro" id="IPR009075">
    <property type="entry name" value="AcylCo_DH/oxidase_C"/>
</dbReference>
<feature type="domain" description="Acyl-CoA dehydrogenase/oxidase N-terminal" evidence="8">
    <location>
        <begin position="11"/>
        <end position="124"/>
    </location>
</feature>
<keyword evidence="5" id="KW-0560">Oxidoreductase</keyword>
<comment type="similarity">
    <text evidence="2">Belongs to the acyl-CoA dehydrogenase family.</text>
</comment>
<proteinExistence type="inferred from homology"/>
<accession>A0A6J6PMJ8</accession>
<dbReference type="SUPFAM" id="SSF56645">
    <property type="entry name" value="Acyl-CoA dehydrogenase NM domain-like"/>
    <property type="match status" value="1"/>
</dbReference>
<dbReference type="GO" id="GO:0003995">
    <property type="term" value="F:acyl-CoA dehydrogenase activity"/>
    <property type="evidence" value="ECO:0007669"/>
    <property type="project" value="InterPro"/>
</dbReference>
<dbReference type="PROSITE" id="PS00073">
    <property type="entry name" value="ACYL_COA_DH_2"/>
    <property type="match status" value="1"/>
</dbReference>
<dbReference type="PANTHER" id="PTHR43884">
    <property type="entry name" value="ACYL-COA DEHYDROGENASE"/>
    <property type="match status" value="1"/>
</dbReference>
<name>A0A6J6PMJ8_9ZZZZ</name>
<feature type="domain" description="Acyl-CoA oxidase/dehydrogenase middle" evidence="7">
    <location>
        <begin position="128"/>
        <end position="223"/>
    </location>
</feature>
<dbReference type="SUPFAM" id="SSF47203">
    <property type="entry name" value="Acyl-CoA dehydrogenase C-terminal domain-like"/>
    <property type="match status" value="1"/>
</dbReference>
<keyword evidence="3" id="KW-0285">Flavoprotein</keyword>
<evidence type="ECO:0000256" key="5">
    <source>
        <dbReference type="ARBA" id="ARBA00023002"/>
    </source>
</evidence>
<evidence type="ECO:0000259" key="7">
    <source>
        <dbReference type="Pfam" id="PF02770"/>
    </source>
</evidence>
<keyword evidence="4" id="KW-0274">FAD</keyword>
<dbReference type="InterPro" id="IPR006091">
    <property type="entry name" value="Acyl-CoA_Oxase/DH_mid-dom"/>
</dbReference>
<evidence type="ECO:0000259" key="8">
    <source>
        <dbReference type="Pfam" id="PF02771"/>
    </source>
</evidence>
<dbReference type="EMBL" id="CAFAAV010000190">
    <property type="protein sequence ID" value="CAB4831281.1"/>
    <property type="molecule type" value="Genomic_DNA"/>
</dbReference>
<dbReference type="Gene3D" id="1.20.140.10">
    <property type="entry name" value="Butyryl-CoA Dehydrogenase, subunit A, domain 3"/>
    <property type="match status" value="1"/>
</dbReference>
<dbReference type="EMBL" id="CAFBOL010000082">
    <property type="protein sequence ID" value="CAB5004434.1"/>
    <property type="molecule type" value="Genomic_DNA"/>
</dbReference>
<reference evidence="10" key="1">
    <citation type="submission" date="2020-05" db="EMBL/GenBank/DDBJ databases">
        <authorList>
            <person name="Chiriac C."/>
            <person name="Salcher M."/>
            <person name="Ghai R."/>
            <person name="Kavagutti S V."/>
        </authorList>
    </citation>
    <scope>NUCLEOTIDE SEQUENCE</scope>
</reference>
<comment type="cofactor">
    <cofactor evidence="1">
        <name>FAD</name>
        <dbReference type="ChEBI" id="CHEBI:57692"/>
    </cofactor>
</comment>
<evidence type="ECO:0000313" key="9">
    <source>
        <dbReference type="EMBL" id="CAB4363875.1"/>
    </source>
</evidence>
<dbReference type="InterPro" id="IPR037069">
    <property type="entry name" value="AcylCoA_DH/ox_N_sf"/>
</dbReference>
<evidence type="ECO:0000256" key="4">
    <source>
        <dbReference type="ARBA" id="ARBA00022827"/>
    </source>
</evidence>
<dbReference type="InterPro" id="IPR013786">
    <property type="entry name" value="AcylCoA_DH/ox_N"/>
</dbReference>
<sequence>MRDIPRTVYLDEHEQFRAAFNAFLAKEVVPNHEQWEKDGITPREVWLKAGADGFLGLTVPEQYGGGGTDDYRFAAVMQEAVSYVGAIGSAMGFTLHNDIVLPYFLGLCNDAQKTRWLPGMCTGELIGAIAMTEPGVGSDLANMRTTAVKHGDTYVVNGSKTFITNGINSDVVVVAVKTDPTQKHRGISLLVLERGMKGFERGRNLEKLGMHSQDTAELFFSDVEVPAANLLGEEGKGFYYLMLNLAQERLNMAVGALSVCQAALDQTIAYTKERMAFSQSVASFQHSKFLLAELSTETQVAQVYVDRCIELHTAGALSAEQASAAKFYCTELQNKLVDRCLQLHGGYGYMLEYPIARAWADSRIQTIYGGTSEIMREVVGRAVIGR</sequence>
<dbReference type="AlphaFoldDB" id="A0A6J6PMJ8"/>
<evidence type="ECO:0000313" key="14">
    <source>
        <dbReference type="EMBL" id="CAB5004434.1"/>
    </source>
</evidence>
<dbReference type="GO" id="GO:0050660">
    <property type="term" value="F:flavin adenine dinucleotide binding"/>
    <property type="evidence" value="ECO:0007669"/>
    <property type="project" value="InterPro"/>
</dbReference>
<organism evidence="10">
    <name type="scientific">freshwater metagenome</name>
    <dbReference type="NCBI Taxonomy" id="449393"/>
    <lineage>
        <taxon>unclassified sequences</taxon>
        <taxon>metagenomes</taxon>
        <taxon>ecological metagenomes</taxon>
    </lineage>
</organism>
<evidence type="ECO:0000256" key="2">
    <source>
        <dbReference type="ARBA" id="ARBA00009347"/>
    </source>
</evidence>
<dbReference type="Pfam" id="PF02771">
    <property type="entry name" value="Acyl-CoA_dh_N"/>
    <property type="match status" value="1"/>
</dbReference>
<dbReference type="PANTHER" id="PTHR43884:SF12">
    <property type="entry name" value="ISOVALERYL-COA DEHYDROGENASE, MITOCHONDRIAL-RELATED"/>
    <property type="match status" value="1"/>
</dbReference>
<feature type="domain" description="Acyl-CoA dehydrogenase/oxidase C-terminal" evidence="6">
    <location>
        <begin position="235"/>
        <end position="383"/>
    </location>
</feature>
<dbReference type="Pfam" id="PF02770">
    <property type="entry name" value="Acyl-CoA_dh_M"/>
    <property type="match status" value="1"/>
</dbReference>
<dbReference type="Gene3D" id="1.10.540.10">
    <property type="entry name" value="Acyl-CoA dehydrogenase/oxidase, N-terminal domain"/>
    <property type="match status" value="1"/>
</dbReference>
<dbReference type="EMBL" id="CAEZYF010000001">
    <property type="protein sequence ID" value="CAB4700780.1"/>
    <property type="molecule type" value="Genomic_DNA"/>
</dbReference>
<dbReference type="Pfam" id="PF00441">
    <property type="entry name" value="Acyl-CoA_dh_1"/>
    <property type="match status" value="1"/>
</dbReference>
<dbReference type="FunFam" id="1.20.140.10:FF:000001">
    <property type="entry name" value="Acyl-CoA dehydrogenase"/>
    <property type="match status" value="1"/>
</dbReference>
<dbReference type="InterPro" id="IPR006089">
    <property type="entry name" value="Acyl-CoA_DH_CS"/>
</dbReference>
<evidence type="ECO:0000256" key="3">
    <source>
        <dbReference type="ARBA" id="ARBA00022630"/>
    </source>
</evidence>
<evidence type="ECO:0000313" key="12">
    <source>
        <dbReference type="EMBL" id="CAB4848177.1"/>
    </source>
</evidence>
<gene>
    <name evidence="10" type="ORF">UFOPK2656_00041</name>
    <name evidence="11" type="ORF">UFOPK3099_02114</name>
    <name evidence="12" type="ORF">UFOPK3267_00646</name>
    <name evidence="13" type="ORF">UFOPK3651_01891</name>
    <name evidence="14" type="ORF">UFOPK3931_02406</name>
    <name evidence="9" type="ORF">UFOPK4189_01645</name>
</gene>